<feature type="transmembrane region" description="Helical" evidence="1">
    <location>
        <begin position="53"/>
        <end position="76"/>
    </location>
</feature>
<dbReference type="AlphaFoldDB" id="A0A0F9RZK3"/>
<evidence type="ECO:0000256" key="1">
    <source>
        <dbReference type="SAM" id="Phobius"/>
    </source>
</evidence>
<gene>
    <name evidence="2" type="ORF">LCGC14_0913460</name>
</gene>
<dbReference type="EMBL" id="LAZR01003046">
    <property type="protein sequence ID" value="KKN22588.1"/>
    <property type="molecule type" value="Genomic_DNA"/>
</dbReference>
<accession>A0A0F9RZK3</accession>
<organism evidence="2">
    <name type="scientific">marine sediment metagenome</name>
    <dbReference type="NCBI Taxonomy" id="412755"/>
    <lineage>
        <taxon>unclassified sequences</taxon>
        <taxon>metagenomes</taxon>
        <taxon>ecological metagenomes</taxon>
    </lineage>
</organism>
<feature type="transmembrane region" description="Helical" evidence="1">
    <location>
        <begin position="88"/>
        <end position="111"/>
    </location>
</feature>
<protein>
    <submittedName>
        <fullName evidence="2">Uncharacterized protein</fullName>
    </submittedName>
</protein>
<comment type="caution">
    <text evidence="2">The sequence shown here is derived from an EMBL/GenBank/DDBJ whole genome shotgun (WGS) entry which is preliminary data.</text>
</comment>
<proteinExistence type="predicted"/>
<sequence length="113" mass="12898">MSPRLLFMGAMPFIFLQILFGVIAGDVEGQIASSGINSLLNAGEFAEGSALTLPFRFIAAIPGYFTALWQMITWDYPYFEGDWNYFRWFLLMPLSMAMTFGFITTLARLLFRR</sequence>
<evidence type="ECO:0000313" key="2">
    <source>
        <dbReference type="EMBL" id="KKN22588.1"/>
    </source>
</evidence>
<keyword evidence="1" id="KW-0812">Transmembrane</keyword>
<keyword evidence="1" id="KW-0472">Membrane</keyword>
<reference evidence="2" key="1">
    <citation type="journal article" date="2015" name="Nature">
        <title>Complex archaea that bridge the gap between prokaryotes and eukaryotes.</title>
        <authorList>
            <person name="Spang A."/>
            <person name="Saw J.H."/>
            <person name="Jorgensen S.L."/>
            <person name="Zaremba-Niedzwiedzka K."/>
            <person name="Martijn J."/>
            <person name="Lind A.E."/>
            <person name="van Eijk R."/>
            <person name="Schleper C."/>
            <person name="Guy L."/>
            <person name="Ettema T.J."/>
        </authorList>
    </citation>
    <scope>NUCLEOTIDE SEQUENCE</scope>
</reference>
<name>A0A0F9RZK3_9ZZZZ</name>
<keyword evidence="1" id="KW-1133">Transmembrane helix</keyword>